<feature type="domain" description="ERCC4" evidence="1">
    <location>
        <begin position="3"/>
        <end position="101"/>
    </location>
</feature>
<dbReference type="SMART" id="SM00891">
    <property type="entry name" value="ERCC4"/>
    <property type="match status" value="1"/>
</dbReference>
<dbReference type="AlphaFoldDB" id="A0AAW6E1M0"/>
<dbReference type="EMBL" id="JAQMLS010000005">
    <property type="protein sequence ID" value="MDB8741976.1"/>
    <property type="molecule type" value="Genomic_DNA"/>
</dbReference>
<dbReference type="Proteomes" id="UP001211421">
    <property type="component" value="Unassembled WGS sequence"/>
</dbReference>
<dbReference type="InterPro" id="IPR011335">
    <property type="entry name" value="Restrct_endonuc-II-like"/>
</dbReference>
<name>A0AAW6E1M0_9FIRM</name>
<dbReference type="RefSeq" id="WP_243246437.1">
    <property type="nucleotide sequence ID" value="NZ_JADMNX010000005.1"/>
</dbReference>
<dbReference type="GO" id="GO:0006259">
    <property type="term" value="P:DNA metabolic process"/>
    <property type="evidence" value="ECO:0007669"/>
    <property type="project" value="UniProtKB-ARBA"/>
</dbReference>
<reference evidence="2" key="1">
    <citation type="submission" date="2023-01" db="EMBL/GenBank/DDBJ databases">
        <title>Human gut microbiome strain richness.</title>
        <authorList>
            <person name="Chen-Liaw A."/>
        </authorList>
    </citation>
    <scope>NUCLEOTIDE SEQUENCE</scope>
    <source>
        <strain evidence="2">D59st1_B8_D59t2_181005</strain>
    </source>
</reference>
<evidence type="ECO:0000259" key="1">
    <source>
        <dbReference type="SMART" id="SM00891"/>
    </source>
</evidence>
<comment type="caution">
    <text evidence="2">The sequence shown here is derived from an EMBL/GenBank/DDBJ whole genome shotgun (WGS) entry which is preliminary data.</text>
</comment>
<dbReference type="InterPro" id="IPR006166">
    <property type="entry name" value="ERCC4_domain"/>
</dbReference>
<organism evidence="2 3">
    <name type="scientific">Ruminococcus bicirculans</name>
    <name type="common">ex Wegman et al. 2014</name>
    <dbReference type="NCBI Taxonomy" id="1160721"/>
    <lineage>
        <taxon>Bacteria</taxon>
        <taxon>Bacillati</taxon>
        <taxon>Bacillota</taxon>
        <taxon>Clostridia</taxon>
        <taxon>Eubacteriales</taxon>
        <taxon>Oscillospiraceae</taxon>
        <taxon>Ruminococcus</taxon>
    </lineage>
</organism>
<proteinExistence type="predicted"/>
<dbReference type="Pfam" id="PF02732">
    <property type="entry name" value="ERCC4"/>
    <property type="match status" value="1"/>
</dbReference>
<dbReference type="SUPFAM" id="SSF52980">
    <property type="entry name" value="Restriction endonuclease-like"/>
    <property type="match status" value="1"/>
</dbReference>
<dbReference type="Gene3D" id="3.40.50.10130">
    <property type="match status" value="1"/>
</dbReference>
<dbReference type="GO" id="GO:0004518">
    <property type="term" value="F:nuclease activity"/>
    <property type="evidence" value="ECO:0007669"/>
    <property type="project" value="InterPro"/>
</dbReference>
<protein>
    <submittedName>
        <fullName evidence="2">ERCC4 domain-containing protein</fullName>
    </submittedName>
</protein>
<accession>A0AAW6E1M0</accession>
<gene>
    <name evidence="2" type="ORF">PNV70_07825</name>
</gene>
<evidence type="ECO:0000313" key="2">
    <source>
        <dbReference type="EMBL" id="MDB8741976.1"/>
    </source>
</evidence>
<evidence type="ECO:0000313" key="3">
    <source>
        <dbReference type="Proteomes" id="UP001211421"/>
    </source>
</evidence>
<sequence>MMVVLIDTREKKNDHIIEYFDKHKIAYEKRALSCGDYSFYIKANQELAIPRDLYFDNQIYVERKASLDELAINFTKERKRFEEEFAISKAKTKYLFIENANYFDLVNSNYRSEYNSKSYLGSLHSFNHRYGLQIVFMPDKRYTPIYILGTFQYYLKNLIK</sequence>
<dbReference type="GO" id="GO:0003677">
    <property type="term" value="F:DNA binding"/>
    <property type="evidence" value="ECO:0007669"/>
    <property type="project" value="InterPro"/>
</dbReference>